<evidence type="ECO:0000256" key="2">
    <source>
        <dbReference type="SAM" id="Phobius"/>
    </source>
</evidence>
<dbReference type="AlphaFoldDB" id="A0A0G1MWN3"/>
<name>A0A0G1MWN3_9BACT</name>
<organism evidence="4 5">
    <name type="scientific">Candidatus Magasanikbacteria bacterium GW2011_GWC2_45_8</name>
    <dbReference type="NCBI Taxonomy" id="1619050"/>
    <lineage>
        <taxon>Bacteria</taxon>
        <taxon>Candidatus Magasanikiibacteriota</taxon>
    </lineage>
</organism>
<dbReference type="Pfam" id="PF02397">
    <property type="entry name" value="Bac_transf"/>
    <property type="match status" value="1"/>
</dbReference>
<proteinExistence type="inferred from homology"/>
<feature type="transmembrane region" description="Helical" evidence="2">
    <location>
        <begin position="73"/>
        <end position="95"/>
    </location>
</feature>
<dbReference type="InterPro" id="IPR003362">
    <property type="entry name" value="Bact_transf"/>
</dbReference>
<feature type="transmembrane region" description="Helical" evidence="2">
    <location>
        <begin position="9"/>
        <end position="29"/>
    </location>
</feature>
<accession>A0A0G1MWN3</accession>
<reference evidence="4 5" key="1">
    <citation type="journal article" date="2015" name="Nature">
        <title>rRNA introns, odd ribosomes, and small enigmatic genomes across a large radiation of phyla.</title>
        <authorList>
            <person name="Brown C.T."/>
            <person name="Hug L.A."/>
            <person name="Thomas B.C."/>
            <person name="Sharon I."/>
            <person name="Castelle C.J."/>
            <person name="Singh A."/>
            <person name="Wilkins M.J."/>
            <person name="Williams K.H."/>
            <person name="Banfield J.F."/>
        </authorList>
    </citation>
    <scope>NUCLEOTIDE SEQUENCE [LARGE SCALE GENOMIC DNA]</scope>
</reference>
<keyword evidence="4" id="KW-0808">Transferase</keyword>
<sequence length="420" mass="47937">MGLFNIKKLILLTGDIAALYAALFLSLWARNLELPNAFIWGKHWPAFTLIFCIWVVIFFINGFYDLQKARNSVVFFSSFLGTIALNFFLAIAYFYITDFRDITPKTILLLLTLIYIPLFGAWRVAIQKILSGHTLQNRVLFIGLVAENIQLIEVLAKNPQIGFSVAGVIADYPQNAPLPLPDGISVWSSREPFETLVKNHRVDTIVVAAGSLTEPVTKELYKMIFMHAQVVDLVTFYEMITHRVPVLALNEAWFLENIQEKEKQIYDSVKIFFDYFIGAIMAAIGAVILIPVAAMIYFYDKGHVFIKQKRVGRDEKEFTLYKFRTMVVDAEKDGAQFTVPRDKRITPVGRILRVMRIDELPQALNILRGEMSFIGPRPERPEFVEEIAGRKSIAIITRHVKSTLSNYSTTYTILNTVLCF</sequence>
<feature type="transmembrane region" description="Helical" evidence="2">
    <location>
        <begin position="271"/>
        <end position="299"/>
    </location>
</feature>
<dbReference type="Proteomes" id="UP000034911">
    <property type="component" value="Unassembled WGS sequence"/>
</dbReference>
<evidence type="ECO:0000259" key="3">
    <source>
        <dbReference type="Pfam" id="PF02397"/>
    </source>
</evidence>
<dbReference type="GO" id="GO:0016780">
    <property type="term" value="F:phosphotransferase activity, for other substituted phosphate groups"/>
    <property type="evidence" value="ECO:0007669"/>
    <property type="project" value="TreeGrafter"/>
</dbReference>
<dbReference type="PATRIC" id="fig|1619050.3.peg.733"/>
<keyword evidence="2" id="KW-1133">Transmembrane helix</keyword>
<feature type="transmembrane region" description="Helical" evidence="2">
    <location>
        <begin position="107"/>
        <end position="126"/>
    </location>
</feature>
<evidence type="ECO:0000256" key="1">
    <source>
        <dbReference type="ARBA" id="ARBA00006464"/>
    </source>
</evidence>
<gene>
    <name evidence="4" type="ORF">UX20_C0047G0003</name>
</gene>
<dbReference type="Gene3D" id="3.40.50.720">
    <property type="entry name" value="NAD(P)-binding Rossmann-like Domain"/>
    <property type="match status" value="1"/>
</dbReference>
<dbReference type="PANTHER" id="PTHR30576">
    <property type="entry name" value="COLANIC BIOSYNTHESIS UDP-GLUCOSE LIPID CARRIER TRANSFERASE"/>
    <property type="match status" value="1"/>
</dbReference>
<protein>
    <submittedName>
        <fullName evidence="4">Sugar transferase</fullName>
    </submittedName>
</protein>
<dbReference type="EMBL" id="LCLH01000047">
    <property type="protein sequence ID" value="KKU12634.1"/>
    <property type="molecule type" value="Genomic_DNA"/>
</dbReference>
<comment type="caution">
    <text evidence="4">The sequence shown here is derived from an EMBL/GenBank/DDBJ whole genome shotgun (WGS) entry which is preliminary data.</text>
</comment>
<feature type="domain" description="Bacterial sugar transferase" evidence="3">
    <location>
        <begin position="270"/>
        <end position="386"/>
    </location>
</feature>
<dbReference type="Pfam" id="PF13727">
    <property type="entry name" value="CoA_binding_3"/>
    <property type="match status" value="1"/>
</dbReference>
<evidence type="ECO:0000313" key="4">
    <source>
        <dbReference type="EMBL" id="KKU12634.1"/>
    </source>
</evidence>
<dbReference type="PANTHER" id="PTHR30576:SF0">
    <property type="entry name" value="UNDECAPRENYL-PHOSPHATE N-ACETYLGALACTOSAMINYL 1-PHOSPHATE TRANSFERASE-RELATED"/>
    <property type="match status" value="1"/>
</dbReference>
<evidence type="ECO:0000313" key="5">
    <source>
        <dbReference type="Proteomes" id="UP000034911"/>
    </source>
</evidence>
<keyword evidence="2" id="KW-0812">Transmembrane</keyword>
<feature type="transmembrane region" description="Helical" evidence="2">
    <location>
        <begin position="44"/>
        <end position="64"/>
    </location>
</feature>
<comment type="similarity">
    <text evidence="1">Belongs to the bacterial sugar transferase family.</text>
</comment>
<keyword evidence="2" id="KW-0472">Membrane</keyword>
<dbReference type="STRING" id="1619050.UX20_C0047G0003"/>